<proteinExistence type="predicted"/>
<evidence type="ECO:0000259" key="1">
    <source>
        <dbReference type="PROSITE" id="PS51186"/>
    </source>
</evidence>
<sequence length="169" mass="18335">MTEDALDIRPVGGQDAGELLTLRRAAFVTEAQVYGDPNIPPLTQTLDELREDLRAVGVITLGAWRGHRLVGSIRVLVEGTKATLGRFAVAPDLQGQGVGTQLLLAVVPYLSEGVEEIWVFTGRDSVHNIAMYANQGYERQEDRTAGDLTYAYLRKIVGDDADAPSDQPA</sequence>
<dbReference type="RefSeq" id="WP_090034067.1">
    <property type="nucleotide sequence ID" value="NZ_BONM01000034.1"/>
</dbReference>
<evidence type="ECO:0000313" key="2">
    <source>
        <dbReference type="EMBL" id="SFB31746.1"/>
    </source>
</evidence>
<dbReference type="Pfam" id="PF00583">
    <property type="entry name" value="Acetyltransf_1"/>
    <property type="match status" value="1"/>
</dbReference>
<dbReference type="CDD" id="cd04301">
    <property type="entry name" value="NAT_SF"/>
    <property type="match status" value="1"/>
</dbReference>
<dbReference type="STRING" id="988821.SAMN05421867_11443"/>
<dbReference type="PROSITE" id="PS51186">
    <property type="entry name" value="GNAT"/>
    <property type="match status" value="1"/>
</dbReference>
<keyword evidence="2" id="KW-0687">Ribonucleoprotein</keyword>
<dbReference type="GO" id="GO:0005840">
    <property type="term" value="C:ribosome"/>
    <property type="evidence" value="ECO:0007669"/>
    <property type="project" value="UniProtKB-KW"/>
</dbReference>
<reference evidence="2 3" key="1">
    <citation type="submission" date="2016-10" db="EMBL/GenBank/DDBJ databases">
        <authorList>
            <person name="de Groot N.N."/>
        </authorList>
    </citation>
    <scope>NUCLEOTIDE SEQUENCE [LARGE SCALE GENOMIC DNA]</scope>
    <source>
        <strain evidence="2 3">CGMCC 4.6945</strain>
    </source>
</reference>
<gene>
    <name evidence="2" type="ORF">SAMN05421867_11443</name>
</gene>
<dbReference type="EMBL" id="FOKA01000014">
    <property type="protein sequence ID" value="SFB31746.1"/>
    <property type="molecule type" value="Genomic_DNA"/>
</dbReference>
<dbReference type="Proteomes" id="UP000199012">
    <property type="component" value="Unassembled WGS sequence"/>
</dbReference>
<dbReference type="InterPro" id="IPR016181">
    <property type="entry name" value="Acyl_CoA_acyltransferase"/>
</dbReference>
<organism evidence="2 3">
    <name type="scientific">Cellulomonas marina</name>
    <dbReference type="NCBI Taxonomy" id="988821"/>
    <lineage>
        <taxon>Bacteria</taxon>
        <taxon>Bacillati</taxon>
        <taxon>Actinomycetota</taxon>
        <taxon>Actinomycetes</taxon>
        <taxon>Micrococcales</taxon>
        <taxon>Cellulomonadaceae</taxon>
        <taxon>Cellulomonas</taxon>
    </lineage>
</organism>
<dbReference type="Gene3D" id="3.40.630.30">
    <property type="match status" value="1"/>
</dbReference>
<protein>
    <submittedName>
        <fullName evidence="2">Ribosomal protein S18 acetylase RimI</fullName>
    </submittedName>
</protein>
<keyword evidence="2" id="KW-0689">Ribosomal protein</keyword>
<dbReference type="OrthoDB" id="4322031at2"/>
<accession>A0A1I1A344</accession>
<evidence type="ECO:0000313" key="3">
    <source>
        <dbReference type="Proteomes" id="UP000199012"/>
    </source>
</evidence>
<keyword evidence="3" id="KW-1185">Reference proteome</keyword>
<feature type="domain" description="N-acetyltransferase" evidence="1">
    <location>
        <begin position="6"/>
        <end position="159"/>
    </location>
</feature>
<dbReference type="InterPro" id="IPR000182">
    <property type="entry name" value="GNAT_dom"/>
</dbReference>
<dbReference type="GO" id="GO:0016747">
    <property type="term" value="F:acyltransferase activity, transferring groups other than amino-acyl groups"/>
    <property type="evidence" value="ECO:0007669"/>
    <property type="project" value="InterPro"/>
</dbReference>
<name>A0A1I1A344_9CELL</name>
<dbReference type="SUPFAM" id="SSF55729">
    <property type="entry name" value="Acyl-CoA N-acyltransferases (Nat)"/>
    <property type="match status" value="1"/>
</dbReference>
<dbReference type="AlphaFoldDB" id="A0A1I1A344"/>